<dbReference type="PROSITE" id="PS50048">
    <property type="entry name" value="ZN2_CY6_FUNGAL_2"/>
    <property type="match status" value="1"/>
</dbReference>
<dbReference type="VEuPathDB" id="FungiDB:EYZ11_009339"/>
<proteinExistence type="predicted"/>
<reference evidence="9 10" key="1">
    <citation type="submission" date="2019-03" db="EMBL/GenBank/DDBJ databases">
        <title>The genome sequence of a newly discovered highly antifungal drug resistant Aspergillus species, Aspergillus tanneri NIH 1004.</title>
        <authorList>
            <person name="Mounaud S."/>
            <person name="Singh I."/>
            <person name="Joardar V."/>
            <person name="Pakala S."/>
            <person name="Pakala S."/>
            <person name="Venepally P."/>
            <person name="Hoover J."/>
            <person name="Nierman W."/>
            <person name="Chung J."/>
            <person name="Losada L."/>
        </authorList>
    </citation>
    <scope>NUCLEOTIDE SEQUENCE [LARGE SCALE GENOMIC DNA]</scope>
    <source>
        <strain evidence="9 10">NIH1004</strain>
    </source>
</reference>
<sequence>MNTPSASGPGTRLRAKKACETCRLRKRKCDGRHPCAACVHYEYDCEYGTQPRKRPAPGSTSAATASFVQPVIQQSSRSGSDPGLNQELMESTSGTAFPHLLGMKLNPKDAPGVHGFSWNLGPRGDPVLQFTNITGLLTEDEMERLAGIYLEQVHPVYAVVEADVLARKISQRWKKMDSIDSYDSVLCGVAALGSLYSGLEGHGRETEIVQCAKEMLEATSVMNRPLLHHATAWVLRVIYLRSTSSPHASWMASCTAMHIIEATGVHQDPQLGSLVYSDTRDTGGDGETLRRLFWVAVTLNAWIANEYGRSRVSIRGVSCKPPSMRDGDFTADLIAMYQISQQLDPDHVNEPTDLVDCLAQVEQLSFSHDALKLSQTNLALTIYRRLRVSSISTSNKVLGRIIDFGAMGLRAAVRLAEARCPWWHVANVPFQVVCTLLAMDTRESLSGVGDAMRSLKTVAQCFRTSHIQRAVDVAESLVRLSRRNKERDLDVLKDGLQEGNVLDEPSQTMWLTEETIGGNVEVDWDAFLADISLFDNSAQVGSPYQ</sequence>
<dbReference type="Gene3D" id="4.10.240.10">
    <property type="entry name" value="Zn(2)-C6 fungal-type DNA-binding domain"/>
    <property type="match status" value="1"/>
</dbReference>
<dbReference type="CDD" id="cd12148">
    <property type="entry name" value="fungal_TF_MHR"/>
    <property type="match status" value="1"/>
</dbReference>
<dbReference type="RefSeq" id="XP_033424679.1">
    <property type="nucleotide sequence ID" value="XM_033571364.1"/>
</dbReference>
<feature type="domain" description="Zn(2)-C6 fungal-type" evidence="7">
    <location>
        <begin position="18"/>
        <end position="47"/>
    </location>
</feature>
<dbReference type="Pfam" id="PF00172">
    <property type="entry name" value="Zn_clus"/>
    <property type="match status" value="1"/>
</dbReference>
<evidence type="ECO:0000256" key="3">
    <source>
        <dbReference type="ARBA" id="ARBA00023015"/>
    </source>
</evidence>
<comment type="caution">
    <text evidence="9">The sequence shown here is derived from an EMBL/GenBank/DDBJ whole genome shotgun (WGS) entry which is preliminary data.</text>
</comment>
<keyword evidence="2" id="KW-0862">Zinc</keyword>
<dbReference type="GO" id="GO:0009410">
    <property type="term" value="P:response to xenobiotic stimulus"/>
    <property type="evidence" value="ECO:0007669"/>
    <property type="project" value="TreeGrafter"/>
</dbReference>
<dbReference type="InterPro" id="IPR007219">
    <property type="entry name" value="XnlR_reg_dom"/>
</dbReference>
<dbReference type="OrthoDB" id="4064873at2759"/>
<keyword evidence="5" id="KW-0804">Transcription</keyword>
<accession>A0A4S3J8C3</accession>
<dbReference type="EMBL" id="SOSA01000438">
    <property type="protein sequence ID" value="THC91190.1"/>
    <property type="molecule type" value="Genomic_DNA"/>
</dbReference>
<dbReference type="GeneID" id="54329439"/>
<evidence type="ECO:0000313" key="10">
    <source>
        <dbReference type="Proteomes" id="UP000308092"/>
    </source>
</evidence>
<keyword evidence="1" id="KW-0479">Metal-binding</keyword>
<evidence type="ECO:0000256" key="5">
    <source>
        <dbReference type="ARBA" id="ARBA00023163"/>
    </source>
</evidence>
<dbReference type="STRING" id="1220188.A0A4S3J8C3"/>
<dbReference type="GO" id="GO:0009893">
    <property type="term" value="P:positive regulation of metabolic process"/>
    <property type="evidence" value="ECO:0007669"/>
    <property type="project" value="UniProtKB-ARBA"/>
</dbReference>
<evidence type="ECO:0000256" key="4">
    <source>
        <dbReference type="ARBA" id="ARBA00023125"/>
    </source>
</evidence>
<dbReference type="SMART" id="SM00066">
    <property type="entry name" value="GAL4"/>
    <property type="match status" value="1"/>
</dbReference>
<dbReference type="AlphaFoldDB" id="A0A4S3J8C3"/>
<evidence type="ECO:0000313" key="11">
    <source>
        <dbReference type="Proteomes" id="UP000324241"/>
    </source>
</evidence>
<dbReference type="InterPro" id="IPR036864">
    <property type="entry name" value="Zn2-C6_fun-type_DNA-bd_sf"/>
</dbReference>
<evidence type="ECO:0000313" key="8">
    <source>
        <dbReference type="EMBL" id="KAA8645318.1"/>
    </source>
</evidence>
<gene>
    <name evidence="8" type="ORF">ATNIH1004_006737</name>
    <name evidence="9" type="ORF">EYZ11_009339</name>
</gene>
<dbReference type="GO" id="GO:0008270">
    <property type="term" value="F:zinc ion binding"/>
    <property type="evidence" value="ECO:0007669"/>
    <property type="project" value="InterPro"/>
</dbReference>
<reference evidence="8 11" key="2">
    <citation type="submission" date="2019-08" db="EMBL/GenBank/DDBJ databases">
        <title>The genome sequence of a newly discovered highly antifungal drug resistant Aspergillus species, Aspergillus tanneri NIH 1004.</title>
        <authorList>
            <person name="Mounaud S."/>
            <person name="Singh I."/>
            <person name="Joardar V."/>
            <person name="Pakala S."/>
            <person name="Pakala S."/>
            <person name="Venepally P."/>
            <person name="Chung J.K."/>
            <person name="Losada L."/>
            <person name="Nierman W.C."/>
        </authorList>
    </citation>
    <scope>NUCLEOTIDE SEQUENCE [LARGE SCALE GENOMIC DNA]</scope>
    <source>
        <strain evidence="8 11">NIH1004</strain>
    </source>
</reference>
<dbReference type="SUPFAM" id="SSF57701">
    <property type="entry name" value="Zn2/Cys6 DNA-binding domain"/>
    <property type="match status" value="1"/>
</dbReference>
<keyword evidence="3" id="KW-0805">Transcription regulation</keyword>
<dbReference type="GO" id="GO:0006351">
    <property type="term" value="P:DNA-templated transcription"/>
    <property type="evidence" value="ECO:0007669"/>
    <property type="project" value="InterPro"/>
</dbReference>
<dbReference type="InterPro" id="IPR052478">
    <property type="entry name" value="Metabolite_Synth_Reg"/>
</dbReference>
<dbReference type="CDD" id="cd00067">
    <property type="entry name" value="GAL4"/>
    <property type="match status" value="1"/>
</dbReference>
<dbReference type="GO" id="GO:0000981">
    <property type="term" value="F:DNA-binding transcription factor activity, RNA polymerase II-specific"/>
    <property type="evidence" value="ECO:0007669"/>
    <property type="project" value="InterPro"/>
</dbReference>
<evidence type="ECO:0000259" key="7">
    <source>
        <dbReference type="PROSITE" id="PS50048"/>
    </source>
</evidence>
<protein>
    <recommendedName>
        <fullName evidence="7">Zn(2)-C6 fungal-type domain-containing protein</fullName>
    </recommendedName>
</protein>
<dbReference type="EMBL" id="QUQM01000007">
    <property type="protein sequence ID" value="KAA8645318.1"/>
    <property type="molecule type" value="Genomic_DNA"/>
</dbReference>
<evidence type="ECO:0000256" key="6">
    <source>
        <dbReference type="ARBA" id="ARBA00023242"/>
    </source>
</evidence>
<dbReference type="InterPro" id="IPR001138">
    <property type="entry name" value="Zn2Cys6_DnaBD"/>
</dbReference>
<name>A0A4S3J8C3_9EURO</name>
<evidence type="ECO:0000313" key="9">
    <source>
        <dbReference type="EMBL" id="THC91190.1"/>
    </source>
</evidence>
<keyword evidence="6" id="KW-0539">Nucleus</keyword>
<dbReference type="Proteomes" id="UP000324241">
    <property type="component" value="Unassembled WGS sequence"/>
</dbReference>
<keyword evidence="4" id="KW-0238">DNA-binding</keyword>
<dbReference type="PROSITE" id="PS00463">
    <property type="entry name" value="ZN2_CY6_FUNGAL_1"/>
    <property type="match status" value="1"/>
</dbReference>
<dbReference type="PANTHER" id="PTHR31779:SF5">
    <property type="entry name" value="ZN(II)2CYS6 TRANSCRIPTION FACTOR (EUROFUNG)"/>
    <property type="match status" value="1"/>
</dbReference>
<dbReference type="GO" id="GO:0003677">
    <property type="term" value="F:DNA binding"/>
    <property type="evidence" value="ECO:0007669"/>
    <property type="project" value="UniProtKB-KW"/>
</dbReference>
<organism evidence="9 10">
    <name type="scientific">Aspergillus tanneri</name>
    <dbReference type="NCBI Taxonomy" id="1220188"/>
    <lineage>
        <taxon>Eukaryota</taxon>
        <taxon>Fungi</taxon>
        <taxon>Dikarya</taxon>
        <taxon>Ascomycota</taxon>
        <taxon>Pezizomycotina</taxon>
        <taxon>Eurotiomycetes</taxon>
        <taxon>Eurotiomycetidae</taxon>
        <taxon>Eurotiales</taxon>
        <taxon>Aspergillaceae</taxon>
        <taxon>Aspergillus</taxon>
        <taxon>Aspergillus subgen. Circumdati</taxon>
    </lineage>
</organism>
<evidence type="ECO:0000256" key="2">
    <source>
        <dbReference type="ARBA" id="ARBA00022833"/>
    </source>
</evidence>
<evidence type="ECO:0000256" key="1">
    <source>
        <dbReference type="ARBA" id="ARBA00022723"/>
    </source>
</evidence>
<dbReference type="PANTHER" id="PTHR31779">
    <property type="entry name" value="2-NITROPROPANE DIOXYGENASE FAMILY, PUTATIVE (AFU_ORTHOLOGUE AFUA_2G17430)-RELATED"/>
    <property type="match status" value="1"/>
</dbReference>
<dbReference type="Pfam" id="PF04082">
    <property type="entry name" value="Fungal_trans"/>
    <property type="match status" value="1"/>
</dbReference>
<keyword evidence="10" id="KW-1185">Reference proteome</keyword>
<dbReference type="Proteomes" id="UP000308092">
    <property type="component" value="Unassembled WGS sequence"/>
</dbReference>